<accession>A0ABD6X545</accession>
<dbReference type="AlphaFoldDB" id="A0ABD6X545"/>
<comment type="caution">
    <text evidence="1">The sequence shown here is derived from an EMBL/GenBank/DDBJ whole genome shotgun (WGS) entry which is preliminary data.</text>
</comment>
<dbReference type="EMBL" id="PYMM01000002">
    <property type="protein sequence ID" value="PSU17723.1"/>
    <property type="molecule type" value="Genomic_DNA"/>
</dbReference>
<dbReference type="Proteomes" id="UP000241404">
    <property type="component" value="Unassembled WGS sequence"/>
</dbReference>
<evidence type="ECO:0000313" key="1">
    <source>
        <dbReference type="EMBL" id="PSU17723.1"/>
    </source>
</evidence>
<dbReference type="RefSeq" id="WP_065170393.1">
    <property type="nucleotide sequence ID" value="NZ_LZFH01000001.1"/>
</dbReference>
<proteinExistence type="predicted"/>
<protein>
    <submittedName>
        <fullName evidence="1">Uncharacterized protein</fullName>
    </submittedName>
</protein>
<organism evidence="1 2">
    <name type="scientific">Photobacterium damselae</name>
    <dbReference type="NCBI Taxonomy" id="38293"/>
    <lineage>
        <taxon>Bacteria</taxon>
        <taxon>Pseudomonadati</taxon>
        <taxon>Pseudomonadota</taxon>
        <taxon>Gammaproteobacteria</taxon>
        <taxon>Vibrionales</taxon>
        <taxon>Vibrionaceae</taxon>
        <taxon>Photobacterium</taxon>
    </lineage>
</organism>
<gene>
    <name evidence="1" type="ORF">CTM90_04275</name>
</gene>
<sequence>MSQLLNNLTPNDPKTAKPNNEAMCSLGLMPTLTNEIALPKAITIKIQPTPAQLDFVFENNLVNAISTSAAPSIQSA</sequence>
<name>A0ABD6X545_PHODM</name>
<reference evidence="1 2" key="1">
    <citation type="submission" date="2018-03" db="EMBL/GenBank/DDBJ databases">
        <title>Whole genome sequencing of Histamine producing bacteria.</title>
        <authorList>
            <person name="Butler K."/>
        </authorList>
    </citation>
    <scope>NUCLEOTIDE SEQUENCE [LARGE SCALE GENOMIC DNA]</scope>
    <source>
        <strain evidence="1 2">BT-6</strain>
    </source>
</reference>
<evidence type="ECO:0000313" key="2">
    <source>
        <dbReference type="Proteomes" id="UP000241404"/>
    </source>
</evidence>